<dbReference type="Pfam" id="PF01113">
    <property type="entry name" value="DapB_N"/>
    <property type="match status" value="1"/>
</dbReference>
<dbReference type="GO" id="GO:0009089">
    <property type="term" value="P:lysine biosynthetic process via diaminopimelate"/>
    <property type="evidence" value="ECO:0007669"/>
    <property type="project" value="InterPro"/>
</dbReference>
<dbReference type="Gene3D" id="3.30.450.40">
    <property type="match status" value="1"/>
</dbReference>
<dbReference type="SUPFAM" id="SSF52440">
    <property type="entry name" value="PreATP-grasp domain"/>
    <property type="match status" value="2"/>
</dbReference>
<evidence type="ECO:0000256" key="28">
    <source>
        <dbReference type="ARBA" id="ARBA00023016"/>
    </source>
</evidence>
<dbReference type="GO" id="GO:0006541">
    <property type="term" value="P:glutamine metabolic process"/>
    <property type="evidence" value="ECO:0007669"/>
    <property type="project" value="InterPro"/>
</dbReference>
<dbReference type="NCBIfam" id="TIGR02349">
    <property type="entry name" value="DnaJ_bact"/>
    <property type="match status" value="1"/>
</dbReference>
<dbReference type="InterPro" id="IPR006275">
    <property type="entry name" value="CPSase_lsu"/>
</dbReference>
<dbReference type="FunFam" id="3.30.1490.20:FF:000001">
    <property type="entry name" value="Carbamoyl-phosphate synthase large chain"/>
    <property type="match status" value="1"/>
</dbReference>
<dbReference type="SUPFAM" id="SSF57938">
    <property type="entry name" value="DnaJ/Hsp40 cysteine-rich domain"/>
    <property type="match status" value="1"/>
</dbReference>
<dbReference type="EC" id="6.3.5.5" evidence="9"/>
<dbReference type="Gene3D" id="3.40.50.20">
    <property type="match status" value="2"/>
</dbReference>
<dbReference type="InterPro" id="IPR029047">
    <property type="entry name" value="HSP70_peptide-bd_sf"/>
</dbReference>
<dbReference type="NCBIfam" id="NF009455">
    <property type="entry name" value="PRK12815.1"/>
    <property type="match status" value="1"/>
</dbReference>
<dbReference type="PRINTS" id="PR00301">
    <property type="entry name" value="HEATSHOCK70"/>
</dbReference>
<dbReference type="Pfam" id="PF02142">
    <property type="entry name" value="MGS"/>
    <property type="match status" value="1"/>
</dbReference>
<keyword evidence="20 41" id="KW-0067">ATP-binding</keyword>
<dbReference type="FunFam" id="2.60.260.20:FF:000004">
    <property type="entry name" value="Molecular chaperone DnaJ"/>
    <property type="match status" value="1"/>
</dbReference>
<dbReference type="GO" id="GO:0044205">
    <property type="term" value="P:'de novo' UMP biosynthetic process"/>
    <property type="evidence" value="ECO:0007669"/>
    <property type="project" value="UniProtKB-UniPathway"/>
</dbReference>
<dbReference type="InterPro" id="IPR005479">
    <property type="entry name" value="CPAse_ATP-bd"/>
</dbReference>
<keyword evidence="24" id="KW-0315">Glutamine amidotransferase</keyword>
<evidence type="ECO:0000256" key="27">
    <source>
        <dbReference type="ARBA" id="ARBA00023015"/>
    </source>
</evidence>
<feature type="domain" description="MGS-like" evidence="48">
    <location>
        <begin position="3021"/>
        <end position="3156"/>
    </location>
</feature>
<dbReference type="CDD" id="cd06257">
    <property type="entry name" value="DnaJ"/>
    <property type="match status" value="1"/>
</dbReference>
<dbReference type="GO" id="GO:0000774">
    <property type="term" value="F:adenyl-nucleotide exchange factor activity"/>
    <property type="evidence" value="ECO:0007669"/>
    <property type="project" value="InterPro"/>
</dbReference>
<comment type="cofactor">
    <cofactor evidence="2">
        <name>Zn(2+)</name>
        <dbReference type="ChEBI" id="CHEBI:29105"/>
    </cofactor>
</comment>
<dbReference type="InterPro" id="IPR029048">
    <property type="entry name" value="HSP70_C_sf"/>
</dbReference>
<dbReference type="InterPro" id="IPR002474">
    <property type="entry name" value="CarbamoylP_synth_ssu_N"/>
</dbReference>
<dbReference type="InterPro" id="IPR000846">
    <property type="entry name" value="DapB_N"/>
</dbReference>
<dbReference type="UniPathway" id="UPA00070">
    <property type="reaction ID" value="UER00115"/>
</dbReference>
<evidence type="ECO:0000256" key="1">
    <source>
        <dbReference type="ARBA" id="ARBA00001936"/>
    </source>
</evidence>
<dbReference type="PROSITE" id="PS01298">
    <property type="entry name" value="DAPB"/>
    <property type="match status" value="1"/>
</dbReference>
<dbReference type="Pfam" id="PF02787">
    <property type="entry name" value="CPSase_L_D3"/>
    <property type="match status" value="1"/>
</dbReference>
<dbReference type="InterPro" id="IPR002571">
    <property type="entry name" value="HrcA"/>
</dbReference>
<dbReference type="InterPro" id="IPR001305">
    <property type="entry name" value="HSP_DnaJ_Cys-rich_dom"/>
</dbReference>
<evidence type="ECO:0000256" key="4">
    <source>
        <dbReference type="ARBA" id="ARBA00004812"/>
    </source>
</evidence>
<dbReference type="InterPro" id="IPR036869">
    <property type="entry name" value="J_dom_sf"/>
</dbReference>
<dbReference type="InterPro" id="IPR006274">
    <property type="entry name" value="CarbamoylP_synth_ssu"/>
</dbReference>
<dbReference type="FunFam" id="1.20.1270.10:FF:000001">
    <property type="entry name" value="Molecular chaperone DnaK"/>
    <property type="match status" value="1"/>
</dbReference>
<dbReference type="SUPFAM" id="SSF55347">
    <property type="entry name" value="Glyceraldehyde-3-phosphate dehydrogenase-like, C-terminal domain"/>
    <property type="match status" value="1"/>
</dbReference>
<comment type="catalytic activity">
    <reaction evidence="38">
        <text>hydrogencarbonate + NH4(+) + 2 ATP = carbamoyl phosphate + 2 ADP + phosphate + 2 H(+)</text>
        <dbReference type="Rhea" id="RHEA:18029"/>
        <dbReference type="ChEBI" id="CHEBI:15378"/>
        <dbReference type="ChEBI" id="CHEBI:17544"/>
        <dbReference type="ChEBI" id="CHEBI:28938"/>
        <dbReference type="ChEBI" id="CHEBI:30616"/>
        <dbReference type="ChEBI" id="CHEBI:43474"/>
        <dbReference type="ChEBI" id="CHEBI:58228"/>
        <dbReference type="ChEBI" id="CHEBI:456216"/>
        <dbReference type="EC" id="6.3.4.16"/>
    </reaction>
</comment>
<keyword evidence="43" id="KW-0175">Coiled coil</keyword>
<dbReference type="SUPFAM" id="SSF58014">
    <property type="entry name" value="Coiled-coil domain of nucleotide exchange factor GrpE"/>
    <property type="match status" value="1"/>
</dbReference>
<feature type="domain" description="CR-type" evidence="47">
    <location>
        <begin position="1294"/>
        <end position="1372"/>
    </location>
</feature>
<organism evidence="49 50">
    <name type="scientific">Symbiodinium necroappetens</name>
    <dbReference type="NCBI Taxonomy" id="1628268"/>
    <lineage>
        <taxon>Eukaryota</taxon>
        <taxon>Sar</taxon>
        <taxon>Alveolata</taxon>
        <taxon>Dinophyceae</taxon>
        <taxon>Suessiales</taxon>
        <taxon>Symbiodiniaceae</taxon>
        <taxon>Symbiodinium</taxon>
    </lineage>
</organism>
<dbReference type="GO" id="GO:0004087">
    <property type="term" value="F:carbamoyl-phosphate synthase (ammonia) activity"/>
    <property type="evidence" value="ECO:0007669"/>
    <property type="project" value="UniProtKB-EC"/>
</dbReference>
<evidence type="ECO:0000256" key="6">
    <source>
        <dbReference type="ARBA" id="ARBA00009054"/>
    </source>
</evidence>
<keyword evidence="28" id="KW-0346">Stress response</keyword>
<comment type="subcellular location">
    <subcellularLocation>
        <location evidence="3">Cytoplasm</location>
    </subcellularLocation>
</comment>
<dbReference type="CDD" id="cd10747">
    <property type="entry name" value="DnaJ_C"/>
    <property type="match status" value="1"/>
</dbReference>
<evidence type="ECO:0000256" key="41">
    <source>
        <dbReference type="PROSITE-ProRule" id="PRU00409"/>
    </source>
</evidence>
<evidence type="ECO:0000256" key="11">
    <source>
        <dbReference type="ARBA" id="ARBA00022571"/>
    </source>
</evidence>
<dbReference type="Gene3D" id="3.30.360.10">
    <property type="entry name" value="Dihydrodipicolinate Reductase, domain 2"/>
    <property type="match status" value="1"/>
</dbReference>
<dbReference type="InterPro" id="IPR011761">
    <property type="entry name" value="ATP-grasp"/>
</dbReference>
<dbReference type="GO" id="GO:0004088">
    <property type="term" value="F:carbamoyl-phosphate synthase (glutamine-hydrolyzing) activity"/>
    <property type="evidence" value="ECO:0007669"/>
    <property type="project" value="UniProtKB-EC"/>
</dbReference>
<dbReference type="InterPro" id="IPR011607">
    <property type="entry name" value="MGS-like_dom"/>
</dbReference>
<dbReference type="Pfam" id="PF00226">
    <property type="entry name" value="DnaJ"/>
    <property type="match status" value="1"/>
</dbReference>
<dbReference type="HAMAP" id="MF_00081">
    <property type="entry name" value="HrcA"/>
    <property type="match status" value="1"/>
</dbReference>
<keyword evidence="25" id="KW-0665">Pyrimidine biosynthesis</keyword>
<dbReference type="PRINTS" id="PR00099">
    <property type="entry name" value="CPSGATASE"/>
</dbReference>
<dbReference type="InterPro" id="IPR036390">
    <property type="entry name" value="WH_DNA-bd_sf"/>
</dbReference>
<evidence type="ECO:0000256" key="44">
    <source>
        <dbReference type="SAM" id="MobiDB-lite"/>
    </source>
</evidence>
<dbReference type="Pfam" id="PF01025">
    <property type="entry name" value="GrpE"/>
    <property type="match status" value="1"/>
</dbReference>
<comment type="pathway">
    <text evidence="5">Amino-acid biosynthesis; L-arginine biosynthesis; carbamoyl phosphate from bicarbonate: step 1/1.</text>
</comment>
<dbReference type="FunFam" id="3.90.640.10:FF:000003">
    <property type="entry name" value="Molecular chaperone DnaK"/>
    <property type="match status" value="1"/>
</dbReference>
<feature type="domain" description="ATP-grasp" evidence="46">
    <location>
        <begin position="2763"/>
        <end position="2954"/>
    </location>
</feature>
<protein>
    <recommendedName>
        <fullName evidence="40">Carbamoyl phosphate synthase arginine-specific large chain, chloroplastic</fullName>
        <ecNumber evidence="34">6.3.4.16</ecNumber>
        <ecNumber evidence="9">6.3.5.5</ecNumber>
    </recommendedName>
    <alternativeName>
        <fullName evidence="36">Ammonium-dependent carbamoyl phosphate synthetase</fullName>
    </alternativeName>
    <alternativeName>
        <fullName evidence="35">Arginine-specific carbamoyl phosphate synthetase, ammonia chain</fullName>
    </alternativeName>
    <alternativeName>
        <fullName evidence="37">Glutamine-dependent carbamoyl phosphate synthetase</fullName>
    </alternativeName>
</protein>
<dbReference type="Gene3D" id="2.60.260.20">
    <property type="entry name" value="Urease metallochaperone UreE, N-terminal domain"/>
    <property type="match status" value="2"/>
</dbReference>
<keyword evidence="12" id="KW-0436">Ligase</keyword>
<dbReference type="Pfam" id="PF00988">
    <property type="entry name" value="CPSase_sm_chain"/>
    <property type="match status" value="1"/>
</dbReference>
<feature type="domain" description="ATP-grasp" evidence="46">
    <location>
        <begin position="2216"/>
        <end position="2411"/>
    </location>
</feature>
<dbReference type="NCBIfam" id="NF008035">
    <property type="entry name" value="PRK10767.1"/>
    <property type="match status" value="1"/>
</dbReference>
<dbReference type="SUPFAM" id="SSF100934">
    <property type="entry name" value="Heat shock protein 70kD (HSP70), C-terminal subdomain"/>
    <property type="match status" value="1"/>
</dbReference>
<dbReference type="NCBIfam" id="TIGR00036">
    <property type="entry name" value="dapB"/>
    <property type="match status" value="1"/>
</dbReference>
<evidence type="ECO:0000259" key="47">
    <source>
        <dbReference type="PROSITE" id="PS51188"/>
    </source>
</evidence>
<dbReference type="InterPro" id="IPR005104">
    <property type="entry name" value="WHTH_HrcA_DNA-bd"/>
</dbReference>
<dbReference type="HAMAP" id="MF_00332">
    <property type="entry name" value="DnaK"/>
    <property type="match status" value="1"/>
</dbReference>
<dbReference type="NCBIfam" id="NF010748">
    <property type="entry name" value="PRK14150.1"/>
    <property type="match status" value="1"/>
</dbReference>
<dbReference type="InterPro" id="IPR036291">
    <property type="entry name" value="NAD(P)-bd_dom_sf"/>
</dbReference>
<keyword evidence="16" id="KW-0677">Repeat</keyword>
<proteinExistence type="inferred from homology"/>
<evidence type="ECO:0000256" key="23">
    <source>
        <dbReference type="ARBA" id="ARBA00022915"/>
    </source>
</evidence>
<dbReference type="PANTHER" id="PTHR11405:SF53">
    <property type="entry name" value="CARBAMOYL-PHOSPHATE SYNTHASE [AMMONIA], MITOCHONDRIAL"/>
    <property type="match status" value="1"/>
</dbReference>
<evidence type="ECO:0000256" key="3">
    <source>
        <dbReference type="ARBA" id="ARBA00004496"/>
    </source>
</evidence>
<dbReference type="FunFam" id="3.30.470.20:FF:000007">
    <property type="entry name" value="Carbamoyl-phosphate synthase large chain"/>
    <property type="match status" value="1"/>
</dbReference>
<dbReference type="CDD" id="cd01744">
    <property type="entry name" value="GATase1_CPSase"/>
    <property type="match status" value="1"/>
</dbReference>
<evidence type="ECO:0000256" key="5">
    <source>
        <dbReference type="ARBA" id="ARBA00005077"/>
    </source>
</evidence>
<evidence type="ECO:0000256" key="12">
    <source>
        <dbReference type="ARBA" id="ARBA00022598"/>
    </source>
</evidence>
<evidence type="ECO:0000256" key="38">
    <source>
        <dbReference type="ARBA" id="ARBA00047359"/>
    </source>
</evidence>
<dbReference type="Gene3D" id="3.30.420.40">
    <property type="match status" value="2"/>
</dbReference>
<dbReference type="NCBIfam" id="NF003520">
    <property type="entry name" value="PRK05183.1"/>
    <property type="match status" value="1"/>
</dbReference>
<evidence type="ECO:0000256" key="31">
    <source>
        <dbReference type="ARBA" id="ARBA00023163"/>
    </source>
</evidence>
<dbReference type="FunFam" id="3.40.50.20:FF:000001">
    <property type="entry name" value="Carbamoyl-phosphate synthase large chain"/>
    <property type="match status" value="1"/>
</dbReference>
<dbReference type="InterPro" id="IPR001623">
    <property type="entry name" value="DnaJ_domain"/>
</dbReference>
<keyword evidence="23" id="KW-0220">Diaminopimelate biosynthesis</keyword>
<dbReference type="InterPro" id="IPR012725">
    <property type="entry name" value="Chaperone_DnaK"/>
</dbReference>
<evidence type="ECO:0000259" key="46">
    <source>
        <dbReference type="PROSITE" id="PS50975"/>
    </source>
</evidence>
<dbReference type="Pfam" id="PF01628">
    <property type="entry name" value="HrcA"/>
    <property type="match status" value="1"/>
</dbReference>
<dbReference type="NCBIfam" id="NF009475">
    <property type="entry name" value="PRK12838.1"/>
    <property type="match status" value="1"/>
</dbReference>
<evidence type="ECO:0000256" key="7">
    <source>
        <dbReference type="ARBA" id="ARBA00009799"/>
    </source>
</evidence>
<dbReference type="SUPFAM" id="SSF52021">
    <property type="entry name" value="Carbamoyl phosphate synthetase, small subunit N-terminal domain"/>
    <property type="match status" value="1"/>
</dbReference>
<evidence type="ECO:0000256" key="24">
    <source>
        <dbReference type="ARBA" id="ARBA00022962"/>
    </source>
</evidence>
<evidence type="ECO:0000259" key="48">
    <source>
        <dbReference type="PROSITE" id="PS51855"/>
    </source>
</evidence>
<dbReference type="Gene3D" id="2.30.22.10">
    <property type="entry name" value="Head domain of nucleotide exchange factor GrpE"/>
    <property type="match status" value="1"/>
</dbReference>
<dbReference type="Gene3D" id="1.20.1270.10">
    <property type="match status" value="1"/>
</dbReference>
<keyword evidence="11" id="KW-0055">Arginine biosynthesis</keyword>
<dbReference type="InterPro" id="IPR029016">
    <property type="entry name" value="GAF-like_dom_sf"/>
</dbReference>
<evidence type="ECO:0000256" key="36">
    <source>
        <dbReference type="ARBA" id="ARBA00044318"/>
    </source>
</evidence>
<dbReference type="InterPro" id="IPR043129">
    <property type="entry name" value="ATPase_NBD"/>
</dbReference>
<keyword evidence="26" id="KW-0560">Oxidoreductase</keyword>
<dbReference type="FunFam" id="3.30.470.20:FF:000013">
    <property type="entry name" value="Carbamoyl-phosphate synthase large chain"/>
    <property type="match status" value="1"/>
</dbReference>
<evidence type="ECO:0000256" key="15">
    <source>
        <dbReference type="ARBA" id="ARBA00022723"/>
    </source>
</evidence>
<dbReference type="GO" id="GO:0006207">
    <property type="term" value="P:'de novo' pyrimidine nucleobase biosynthetic process"/>
    <property type="evidence" value="ECO:0007669"/>
    <property type="project" value="InterPro"/>
</dbReference>
<dbReference type="InterPro" id="IPR005480">
    <property type="entry name" value="CPSase_lsu_oligo"/>
</dbReference>
<dbReference type="Gene3D" id="2.60.34.10">
    <property type="entry name" value="Substrate Binding Domain Of DNAk, Chain A, domain 1"/>
    <property type="match status" value="1"/>
</dbReference>
<evidence type="ECO:0000256" key="21">
    <source>
        <dbReference type="ARBA" id="ARBA00022842"/>
    </source>
</evidence>
<evidence type="ECO:0000256" key="17">
    <source>
        <dbReference type="ARBA" id="ARBA00022741"/>
    </source>
</evidence>
<reference evidence="49" key="1">
    <citation type="submission" date="2021-02" db="EMBL/GenBank/DDBJ databases">
        <authorList>
            <person name="Dougan E. K."/>
            <person name="Rhodes N."/>
            <person name="Thang M."/>
            <person name="Chan C."/>
        </authorList>
    </citation>
    <scope>NUCLEOTIDE SEQUENCE</scope>
</reference>
<dbReference type="GO" id="GO:0008839">
    <property type="term" value="F:4-hydroxy-tetrahydrodipicolinate reductase"/>
    <property type="evidence" value="ECO:0007669"/>
    <property type="project" value="InterPro"/>
</dbReference>
<evidence type="ECO:0000256" key="30">
    <source>
        <dbReference type="ARBA" id="ARBA00023154"/>
    </source>
</evidence>
<evidence type="ECO:0000256" key="25">
    <source>
        <dbReference type="ARBA" id="ARBA00022975"/>
    </source>
</evidence>
<dbReference type="SMART" id="SM01097">
    <property type="entry name" value="CPSase_sm_chain"/>
    <property type="match status" value="1"/>
</dbReference>
<dbReference type="InterPro" id="IPR013126">
    <property type="entry name" value="Hsp_70_fam"/>
</dbReference>
<dbReference type="PROSITE" id="PS00297">
    <property type="entry name" value="HSP70_1"/>
    <property type="match status" value="1"/>
</dbReference>
<evidence type="ECO:0000256" key="35">
    <source>
        <dbReference type="ARBA" id="ARBA00044249"/>
    </source>
</evidence>
<dbReference type="HAMAP" id="MF_01209">
    <property type="entry name" value="CPSase_S_chain"/>
    <property type="match status" value="1"/>
</dbReference>
<dbReference type="CDD" id="cd00446">
    <property type="entry name" value="GrpE"/>
    <property type="match status" value="1"/>
</dbReference>
<evidence type="ECO:0000256" key="13">
    <source>
        <dbReference type="ARBA" id="ARBA00022605"/>
    </source>
</evidence>
<dbReference type="InterPro" id="IPR036410">
    <property type="entry name" value="HSP_DnaJ_Cys-rich_dom_sf"/>
</dbReference>
<evidence type="ECO:0000256" key="18">
    <source>
        <dbReference type="ARBA" id="ARBA00022771"/>
    </source>
</evidence>
<dbReference type="InterPro" id="IPR005483">
    <property type="entry name" value="CPSase_dom"/>
</dbReference>
<gene>
    <name evidence="49" type="primary">carB</name>
    <name evidence="49" type="ORF">SNEC2469_LOCUS32482</name>
</gene>
<keyword evidence="33" id="KW-0464">Manganese</keyword>
<dbReference type="PROSITE" id="PS01071">
    <property type="entry name" value="GRPE"/>
    <property type="match status" value="1"/>
</dbReference>
<dbReference type="SUPFAM" id="SSF56059">
    <property type="entry name" value="Glutathione synthetase ATP-binding domain-like"/>
    <property type="match status" value="2"/>
</dbReference>
<dbReference type="InterPro" id="IPR029062">
    <property type="entry name" value="Class_I_gatase-like"/>
</dbReference>
<dbReference type="Gene3D" id="1.10.10.10">
    <property type="entry name" value="Winged helix-like DNA-binding domain superfamily/Winged helix DNA-binding domain"/>
    <property type="match status" value="1"/>
</dbReference>
<dbReference type="Gene3D" id="1.10.287.110">
    <property type="entry name" value="DnaJ domain"/>
    <property type="match status" value="1"/>
</dbReference>
<keyword evidence="27" id="KW-0805">Transcription regulation</keyword>
<comment type="caution">
    <text evidence="49">The sequence shown here is derived from an EMBL/GenBank/DDBJ whole genome shotgun (WGS) entry which is preliminary data.</text>
</comment>
<dbReference type="InterPro" id="IPR017926">
    <property type="entry name" value="GATASE"/>
</dbReference>
<dbReference type="PROSITE" id="PS51188">
    <property type="entry name" value="ZF_CR"/>
    <property type="match status" value="1"/>
</dbReference>
<evidence type="ECO:0000256" key="33">
    <source>
        <dbReference type="ARBA" id="ARBA00023211"/>
    </source>
</evidence>
<dbReference type="GO" id="GO:0019877">
    <property type="term" value="P:diaminopimelate biosynthetic process"/>
    <property type="evidence" value="ECO:0007669"/>
    <property type="project" value="UniProtKB-KW"/>
</dbReference>
<dbReference type="InterPro" id="IPR036480">
    <property type="entry name" value="CarbP_synth_ssu_N_sf"/>
</dbReference>
<dbReference type="FunFam" id="3.30.360.10:FF:000004">
    <property type="entry name" value="4-hydroxy-tetrahydrodipicolinate reductase"/>
    <property type="match status" value="1"/>
</dbReference>
<dbReference type="CDD" id="cd10234">
    <property type="entry name" value="ASKHA_NBD_HSP70_DnaK-like"/>
    <property type="match status" value="1"/>
</dbReference>
<dbReference type="PRINTS" id="PR00098">
    <property type="entry name" value="CPSASE"/>
</dbReference>
<comment type="catalytic activity">
    <reaction evidence="39">
        <text>L-glutamine + H2O = L-glutamate + NH4(+)</text>
        <dbReference type="Rhea" id="RHEA:15889"/>
        <dbReference type="ChEBI" id="CHEBI:15377"/>
        <dbReference type="ChEBI" id="CHEBI:28938"/>
        <dbReference type="ChEBI" id="CHEBI:29985"/>
        <dbReference type="ChEBI" id="CHEBI:58359"/>
    </reaction>
</comment>
<accession>A0A813C0Q0</accession>
<dbReference type="GO" id="GO:0031072">
    <property type="term" value="F:heat shock protein binding"/>
    <property type="evidence" value="ECO:0007669"/>
    <property type="project" value="InterPro"/>
</dbReference>
<keyword evidence="50" id="KW-1185">Reference proteome</keyword>
<keyword evidence="18 42" id="KW-0863">Zinc-finger</keyword>
<dbReference type="NCBIfam" id="TIGR01368">
    <property type="entry name" value="CPSaseIIsmall"/>
    <property type="match status" value="1"/>
</dbReference>
<evidence type="ECO:0000259" key="45">
    <source>
        <dbReference type="PROSITE" id="PS50076"/>
    </source>
</evidence>
<evidence type="ECO:0000256" key="10">
    <source>
        <dbReference type="ARBA" id="ARBA00022490"/>
    </source>
</evidence>
<dbReference type="PROSITE" id="PS01036">
    <property type="entry name" value="HSP70_3"/>
    <property type="match status" value="1"/>
</dbReference>
<dbReference type="InterPro" id="IPR009012">
    <property type="entry name" value="GrpE_head"/>
</dbReference>
<dbReference type="SUPFAM" id="SSF46565">
    <property type="entry name" value="Chaperone J-domain"/>
    <property type="match status" value="1"/>
</dbReference>
<dbReference type="HAMAP" id="MF_01151">
    <property type="entry name" value="GrpE"/>
    <property type="match status" value="1"/>
</dbReference>
<dbReference type="NCBIfam" id="NF003671">
    <property type="entry name" value="PRK05294.1"/>
    <property type="match status" value="1"/>
</dbReference>
<evidence type="ECO:0000256" key="29">
    <source>
        <dbReference type="ARBA" id="ARBA00023027"/>
    </source>
</evidence>
<sequence length="3156" mass="341571">MDNQVDPRAQQLFKLLVEQYIADGSPIASKTLATRPEITVSSATVRNIMGDLEAMGLVKSPHTSAGKIPTTQGYRFFVDSLLHVEPFAESRIREIEAELNPDLAPAELVASASELLSHITQMTCVITTPLRNQVNLRQVEFVRLDEERVLVILVLNDREVQNRVIHTEREYSSVELTQAANYINQEFGGSALIDIRKALVQSMQADKDHMDTLMQTALDMAAATFVEDPAERDPDLLVKGENRLLDFSTDTDQVKSLFDAISHKGRVLHLLDRCLQSSGVQLFIGDESGYQPLGDASLVTSAYEVNGEVAGVLGVIGPTRMHYSDVIPVVDVTARLLSDGRIREQGPAMAQDENNHDNPADQADDVTQDSGEGAAETEQPGAAEIADLKDQVLRSLAEMENVKRRAARDIENAHKFAVEKLLSDLFPVVDSLEKAVETAEQTQGAQPIAEGVALSLKLFVDTLAKSGVEQIDPLGEPFDPQMHEAMTMVPNPAAEPNSVMDVMQKGYLLNGRLVRAAKVIVAKAPIMGKIIGIDLGTTNSCVAVMEGGEPRVIENSEGDRTTPSVIAYTEDGEILVGQNAKRQAVTNPTNTLFAVKRLIGRKFKDDVVQKDIKMVPYKISEAANGDAWIEVKGEKLAPPQVSAETLKKMKKTAEEYLGEEVTEAVITVPAYFNDSQRQATKDAGKIAGLEVKRIINEPTAAALAYGLDKKRGDAKVAVYDLGGGTFDVSIIEIAEVDGEHQFEVLSTNGDTFLGGEDFDLRIIDYLADEFKKDNSVDLHSDPLALQRLKEAAEKAKIELSNSQQTEINLPYITADQTGPKHLVLKLTRAKLESLVEDLVQRTISPIQTALDDASLTISDIDDVILVGGQTRMPLVQEKVKSFFGKDARRDVNPDEAVAIGAAIQAAVLAGDVTDVLLLDVTPLSLGIETLGSVMSVLIEKNTTIPTKKTQTFSTADDNQTAVTIHVLQGERKQAGQNKSLGQFNLEDIPPAPRGLPQIEVAFDLDANGILNVSAKDKATGKEQSIVIKASSGLSDEEIEQMIRDAEAHSEEDKKFEEMVGLRNQADSLVHGARKAVEEAGDKASAEEKEAIENAAKELEEALKDGDKEGIEAKMQTLSQASAGLAQKMYEAEAAEAGPAPGAEDGGQNASDDAVDAEFEELIMSKRDYYEVLGINRDASDEELKKAYRRLAMKFHPDRNSDDPDSDDKFKEASEAYEILSEREKRRAYDQFGHAGVDPNQGGGQGFEGNFGDIFGDVFGDIFGGGRGGRSANGMSRGSDLRYNMQLDLEQAVSGDTVEVRIPVLTTCEDCDGSGAAPGTTPSTCPDCQGAGQIRVSQGFFSLQQTCPRCRGQGRIVSDPCRKCSGAGRAEKRKTLSVKVPAGVDTGDRIRLSGEGEAGMNGGPPGDLYVQIDVREHAIFSRDGRNLYCEVPISIVDAALGGELEVPTLDGRVKLKIPTETQTGKIFRLRGKGVTPVRGGGVGDLLCKVVVETPVKLTDRQKELLQELKVSLSESAKHSPREKSWFDGVKNFFDGLTGCAAFEHASSTALGADAGELAGVGALGIVISPFAQAKPEDFEVVIDFTAPQATLSLAEFCSREGKAMVIGTTGFTDAELKQLERAADQVPLFMSPNMSVGVNLTFKLIEMAARALGDDVDVEVIEAHHRHKVDAPSGTAVHMGKVLAEALDRDLEKDAIYGRQGITGARERNTIGFSTIRGGDVVGEHTVMFIGDGERLEITHRASSRMNFALGALRAVRHIHNKAPGSSVGEVVFNTAMTGYQEILTDPSYAQQIVTLTYPQIGNTGCTPEDFESDRIWSAGLVIRQTPRRLSNWRAKTSLQQLLRSENVVAIADVDTRRLTKLIREKGALAGCILAGSDAGTDEGKAKALAQAQAFPGLKGMDLAKEVTGAQRTWTETSWSLEDGYGTVGQTPYKVVAYDFGVKRNILRLLASRGCDLTVVPAQTPAAEVLAMKPDGVFLSNGPGDPEPCDYAIAAIKELLEHKLPVFGICLGHQLLSLASGASTLKMSHGHHGANHPVQDNDSRQVIITSQNHGFAVDGDTLPDNLRCTHVSLFDGTVQGVARTDVPAFGFQGHPEASAGPIVIGQACEFDYSGAQACKALREEGYRVILVNSNPATIMTDPAMADATYIEPVEWRTVAAIIEQEKPTALLPTMGGQTALNCALDLVREGVLDKYNVELIGASQDAIDKAEDRERFDRAMKRIGLDTARSAIAHSLEEALQVQSQLGFPCVIRPSFTMGGSGGGIAYNSEEFVEICNRGLELSPTSELLIDESLVGWKEFEMEVVRDHLDNCIIVCAIENLDPMGVHTGDSITVAPAQTLTDKEYQLLRNASIAVLREIGVDTGGSNVQFAIDPDTGRTVVIEMNPRVSRSSALASKATGFPIAKVAAKLAVGYTLDELENDITGGITPASFEPSIDYVVTKIPRFTFEKFVQADARLTTQMKSVGEVMAIGRTFQESMQKALRGLETGMSGFDPVLDASVAADVLNATLKRELGTPSALRVWYVADAFRAGWSLEDIFESTKIDPWFLAEIEDLISTEISLANVSAIALGKEDWYRLKRKGFSDARLGQLLATDESEIRQLRQALDVRPVYRRVDTCAAEFPASSAYMYSTYEEECESLPSERKKIMVLGGGPNRIGQGIEFDYCCVHAALAMREDGYETIMVNCNPETVSTDYDTSDRLYFEPVTLEDVLAICDVEQPVGVIVQFGGQTPLKLANDLEAAGVPIIGTTPDAIDRAEDRERFQQLVEKLQLRQPANRVASSAYQGIERAQAIGYPIVVRPSYVLGGRAMEIVYNDDELMQYMQNAVDVSNDSPVLLDRFLDQAVEVDVDAVCDGHQVVIGAIMQHIEQAGIHSGDSACSLPPYNLPMHIQNIIRQQVSDLALELGVVGLMNVQMAVQGEDVFVLEVNPRASRTVPFVSKCIGVSLAKVAARCMAGTTLAEQKFTKEIIPTVFNVKESVFPFNKFPGVDPILGPEMKSTGEVMGVGDTFGEAFAKAALGAGEVLPEQGRVFISVKDSDKENLPQIAQLLADQGFTFVATRGTQRCLERAGISCAKISKVNEGRPDVSDMVKNDQIDLIINTTEGRKSIADSAVIRRLALQKKICYTTTLAGGEAIAIAITQGQGDRVRRLQDIHAAL</sequence>
<dbReference type="InterPro" id="IPR012724">
    <property type="entry name" value="DnaJ"/>
</dbReference>
<keyword evidence="15 42" id="KW-0479">Metal-binding</keyword>
<dbReference type="InterPro" id="IPR035686">
    <property type="entry name" value="CPSase_GATase1"/>
</dbReference>
<comment type="subunit">
    <text evidence="8">Homodimer.</text>
</comment>
<dbReference type="GO" id="GO:0009408">
    <property type="term" value="P:response to heat"/>
    <property type="evidence" value="ECO:0007669"/>
    <property type="project" value="InterPro"/>
</dbReference>
<dbReference type="GO" id="GO:0008270">
    <property type="term" value="F:zinc ion binding"/>
    <property type="evidence" value="ECO:0007669"/>
    <property type="project" value="UniProtKB-KW"/>
</dbReference>
<dbReference type="PRINTS" id="PR00625">
    <property type="entry name" value="JDOMAIN"/>
</dbReference>
<dbReference type="Pfam" id="PF01556">
    <property type="entry name" value="DnaJ_C"/>
    <property type="match status" value="1"/>
</dbReference>
<keyword evidence="13" id="KW-0028">Amino-acid biosynthesis</keyword>
<dbReference type="InterPro" id="IPR022664">
    <property type="entry name" value="DapB_N_CS"/>
</dbReference>
<dbReference type="NCBIfam" id="TIGR01369">
    <property type="entry name" value="CPSaseII_lrg"/>
    <property type="match status" value="1"/>
</dbReference>
<dbReference type="SUPFAM" id="SSF55781">
    <property type="entry name" value="GAF domain-like"/>
    <property type="match status" value="1"/>
</dbReference>
<feature type="domain" description="J" evidence="45">
    <location>
        <begin position="1167"/>
        <end position="1232"/>
    </location>
</feature>
<evidence type="ECO:0000313" key="49">
    <source>
        <dbReference type="EMBL" id="CAE7932356.1"/>
    </source>
</evidence>
<dbReference type="SUPFAM" id="SSF51735">
    <property type="entry name" value="NAD(P)-binding Rossmann-fold domains"/>
    <property type="match status" value="1"/>
</dbReference>
<keyword evidence="29" id="KW-0520">NAD</keyword>
<dbReference type="GO" id="GO:0042803">
    <property type="term" value="F:protein homodimerization activity"/>
    <property type="evidence" value="ECO:0007669"/>
    <property type="project" value="InterPro"/>
</dbReference>
<dbReference type="Pfam" id="PF03444">
    <property type="entry name" value="WHD_HrcA"/>
    <property type="match status" value="1"/>
</dbReference>
<evidence type="ECO:0000256" key="20">
    <source>
        <dbReference type="ARBA" id="ARBA00022840"/>
    </source>
</evidence>
<dbReference type="FunFam" id="2.60.34.10:FF:000014">
    <property type="entry name" value="Chaperone protein DnaK HSP70"/>
    <property type="match status" value="1"/>
</dbReference>
<dbReference type="Pfam" id="PF25596">
    <property type="entry name" value="CPSase_L_D1"/>
    <property type="match status" value="1"/>
</dbReference>
<dbReference type="FunFam" id="2.10.230.10:FF:000002">
    <property type="entry name" value="Molecular chaperone DnaJ"/>
    <property type="match status" value="1"/>
</dbReference>
<dbReference type="InterPro" id="IPR036914">
    <property type="entry name" value="MGS-like_dom_sf"/>
</dbReference>
<dbReference type="SUPFAM" id="SSF52335">
    <property type="entry name" value="Methylglyoxal synthase-like"/>
    <property type="match status" value="1"/>
</dbReference>
<dbReference type="Gene3D" id="3.40.50.1380">
    <property type="entry name" value="Methylglyoxal synthase-like domain"/>
    <property type="match status" value="1"/>
</dbReference>
<dbReference type="NCBIfam" id="TIGR00331">
    <property type="entry name" value="hrcA"/>
    <property type="match status" value="1"/>
</dbReference>
<dbReference type="FunFam" id="3.50.30.20:FF:000001">
    <property type="entry name" value="Carbamoyl-phosphate synthase small chain"/>
    <property type="match status" value="1"/>
</dbReference>
<dbReference type="GO" id="GO:0140662">
    <property type="term" value="F:ATP-dependent protein folding chaperone"/>
    <property type="evidence" value="ECO:0007669"/>
    <property type="project" value="InterPro"/>
</dbReference>
<dbReference type="FunFam" id="3.40.50.20:FF:000003">
    <property type="entry name" value="Carbamoyl-phosphate synthase large chain"/>
    <property type="match status" value="1"/>
</dbReference>
<dbReference type="Pfam" id="PF00684">
    <property type="entry name" value="DnaJ_CXXCXGXG"/>
    <property type="match status" value="1"/>
</dbReference>
<dbReference type="PROSITE" id="PS00867">
    <property type="entry name" value="CPSASE_2"/>
    <property type="match status" value="2"/>
</dbReference>
<dbReference type="Pfam" id="PF00012">
    <property type="entry name" value="HSP70"/>
    <property type="match status" value="1"/>
</dbReference>
<dbReference type="Gene3D" id="3.90.640.10">
    <property type="entry name" value="Actin, Chain A, domain 4"/>
    <property type="match status" value="1"/>
</dbReference>
<dbReference type="SMART" id="SM00271">
    <property type="entry name" value="DnaJ"/>
    <property type="match status" value="1"/>
</dbReference>
<evidence type="ECO:0000256" key="9">
    <source>
        <dbReference type="ARBA" id="ARBA00012738"/>
    </source>
</evidence>
<evidence type="ECO:0000256" key="39">
    <source>
        <dbReference type="ARBA" id="ARBA00049285"/>
    </source>
</evidence>
<dbReference type="Proteomes" id="UP000601435">
    <property type="component" value="Unassembled WGS sequence"/>
</dbReference>
<dbReference type="CDD" id="cd01424">
    <property type="entry name" value="MGS_CPS_II"/>
    <property type="match status" value="1"/>
</dbReference>
<dbReference type="Pfam" id="PF02786">
    <property type="entry name" value="CPSase_L_D2"/>
    <property type="match status" value="2"/>
</dbReference>
<comment type="similarity">
    <text evidence="7">Belongs to the CarB family.</text>
</comment>
<dbReference type="OrthoDB" id="434at2759"/>
<dbReference type="Gene3D" id="3.40.50.880">
    <property type="match status" value="1"/>
</dbReference>
<dbReference type="PROSITE" id="PS50076">
    <property type="entry name" value="DNAJ_2"/>
    <property type="match status" value="1"/>
</dbReference>
<dbReference type="SUPFAM" id="SSF49493">
    <property type="entry name" value="HSP40/DnaJ peptide-binding domain"/>
    <property type="match status" value="2"/>
</dbReference>
<dbReference type="GO" id="GO:0006260">
    <property type="term" value="P:DNA replication"/>
    <property type="evidence" value="ECO:0007669"/>
    <property type="project" value="UniProtKB-KW"/>
</dbReference>
<dbReference type="InterPro" id="IPR021153">
    <property type="entry name" value="HrcA_C"/>
</dbReference>
<dbReference type="SUPFAM" id="SSF100920">
    <property type="entry name" value="Heat shock protein 70kD (HSP70), peptide-binding domain"/>
    <property type="match status" value="1"/>
</dbReference>
<dbReference type="InterPro" id="IPR000740">
    <property type="entry name" value="GrpE"/>
</dbReference>
<dbReference type="NCBIfam" id="NF001413">
    <property type="entry name" value="PRK00290.1"/>
    <property type="match status" value="1"/>
</dbReference>
<keyword evidence="31" id="KW-0804">Transcription</keyword>
<dbReference type="Gene3D" id="2.10.230.10">
    <property type="entry name" value="Heat shock protein DnaJ, cysteine-rich domain"/>
    <property type="match status" value="1"/>
</dbReference>
<dbReference type="PROSITE" id="PS50975">
    <property type="entry name" value="ATP_GRASP"/>
    <property type="match status" value="2"/>
</dbReference>
<dbReference type="PROSITE" id="PS00866">
    <property type="entry name" value="CPSASE_1"/>
    <property type="match status" value="2"/>
</dbReference>
<evidence type="ECO:0000256" key="26">
    <source>
        <dbReference type="ARBA" id="ARBA00023002"/>
    </source>
</evidence>
<feature type="coiled-coil region" evidence="43">
    <location>
        <begin position="1081"/>
        <end position="1108"/>
    </location>
</feature>
<evidence type="ECO:0000256" key="43">
    <source>
        <dbReference type="SAM" id="Coils"/>
    </source>
</evidence>
<dbReference type="InterPro" id="IPR008971">
    <property type="entry name" value="HSP40/DnaJ_pept-bd"/>
</dbReference>
<dbReference type="NCBIfam" id="TIGR02350">
    <property type="entry name" value="prok_dnaK"/>
    <property type="match status" value="1"/>
</dbReference>
<evidence type="ECO:0000256" key="32">
    <source>
        <dbReference type="ARBA" id="ARBA00023186"/>
    </source>
</evidence>
<dbReference type="FunFam" id="2.30.22.10:FF:000001">
    <property type="entry name" value="Protein GrpE"/>
    <property type="match status" value="1"/>
</dbReference>
<dbReference type="InterPro" id="IPR002939">
    <property type="entry name" value="DnaJ_C"/>
</dbReference>
<keyword evidence="19 42" id="KW-0862">Zinc</keyword>
<feature type="zinc finger region" description="CR-type" evidence="42">
    <location>
        <begin position="1294"/>
        <end position="1372"/>
    </location>
</feature>
<dbReference type="InterPro" id="IPR023940">
    <property type="entry name" value="DHDPR_bac"/>
</dbReference>
<keyword evidence="22" id="KW-0521">NADP</keyword>
<evidence type="ECO:0000256" key="42">
    <source>
        <dbReference type="PROSITE-ProRule" id="PRU00546"/>
    </source>
</evidence>
<dbReference type="Gene3D" id="3.30.470.20">
    <property type="entry name" value="ATP-grasp fold, B domain"/>
    <property type="match status" value="2"/>
</dbReference>
<keyword evidence="14" id="KW-0235">DNA replication</keyword>
<dbReference type="HAMAP" id="MF_01152">
    <property type="entry name" value="DnaJ"/>
    <property type="match status" value="1"/>
</dbReference>
<dbReference type="GO" id="GO:0005951">
    <property type="term" value="C:carbamoyl-phosphate synthase complex"/>
    <property type="evidence" value="ECO:0007669"/>
    <property type="project" value="TreeGrafter"/>
</dbReference>
<evidence type="ECO:0000256" key="8">
    <source>
        <dbReference type="ARBA" id="ARBA00011738"/>
    </source>
</evidence>
<dbReference type="SUPFAM" id="SSF48108">
    <property type="entry name" value="Carbamoyl phosphate synthetase, large subunit connection domain"/>
    <property type="match status" value="1"/>
</dbReference>
<dbReference type="GO" id="GO:0051082">
    <property type="term" value="F:unfolded protein binding"/>
    <property type="evidence" value="ECO:0007669"/>
    <property type="project" value="InterPro"/>
</dbReference>
<dbReference type="Pfam" id="PF00117">
    <property type="entry name" value="GATase"/>
    <property type="match status" value="1"/>
</dbReference>
<dbReference type="InterPro" id="IPR018181">
    <property type="entry name" value="Heat_shock_70_CS"/>
</dbReference>
<dbReference type="EC" id="6.3.4.16" evidence="34"/>
<dbReference type="HAMAP" id="MF_00102">
    <property type="entry name" value="DapB"/>
    <property type="match status" value="1"/>
</dbReference>
<evidence type="ECO:0000256" key="16">
    <source>
        <dbReference type="ARBA" id="ARBA00022737"/>
    </source>
</evidence>
<dbReference type="Gene3D" id="1.10.1030.10">
    <property type="entry name" value="Carbamoyl-phosphate synthetase, large subunit oligomerisation domain"/>
    <property type="match status" value="1"/>
</dbReference>
<dbReference type="SUPFAM" id="SSF46785">
    <property type="entry name" value="Winged helix' DNA-binding domain"/>
    <property type="match status" value="1"/>
</dbReference>
<keyword evidence="10" id="KW-0963">Cytoplasm</keyword>
<evidence type="ECO:0000256" key="2">
    <source>
        <dbReference type="ARBA" id="ARBA00001947"/>
    </source>
</evidence>
<dbReference type="Gene3D" id="3.30.390.60">
    <property type="entry name" value="Heat-inducible transcription repressor hrca homolog, domain 3"/>
    <property type="match status" value="1"/>
</dbReference>
<keyword evidence="21" id="KW-0460">Magnesium</keyword>
<dbReference type="PANTHER" id="PTHR11405">
    <property type="entry name" value="CARBAMOYLTRANSFERASE FAMILY MEMBER"/>
    <property type="match status" value="1"/>
</dbReference>
<dbReference type="InterPro" id="IPR016185">
    <property type="entry name" value="PreATP-grasp_dom_sf"/>
</dbReference>
<dbReference type="SUPFAM" id="SSF52317">
    <property type="entry name" value="Class I glutamine amidotransferase-like"/>
    <property type="match status" value="1"/>
</dbReference>
<dbReference type="InterPro" id="IPR058047">
    <property type="entry name" value="CPSase_preATP-grasp"/>
</dbReference>
<dbReference type="PROSITE" id="PS51273">
    <property type="entry name" value="GATASE_TYPE_1"/>
    <property type="match status" value="1"/>
</dbReference>
<evidence type="ECO:0000256" key="22">
    <source>
        <dbReference type="ARBA" id="ARBA00022857"/>
    </source>
</evidence>
<evidence type="ECO:0000256" key="40">
    <source>
        <dbReference type="ARBA" id="ARBA00074190"/>
    </source>
</evidence>
<dbReference type="GO" id="GO:0006526">
    <property type="term" value="P:L-arginine biosynthetic process"/>
    <property type="evidence" value="ECO:0007669"/>
    <property type="project" value="UniProtKB-KW"/>
</dbReference>
<keyword evidence="30" id="KW-0457">Lysine biosynthesis</keyword>
<dbReference type="Gene3D" id="3.50.30.20">
    <property type="entry name" value="Carbamoyl-phosphate synthase small subunit, N-terminal domain"/>
    <property type="match status" value="1"/>
</dbReference>
<dbReference type="FunFam" id="1.10.1030.10:FF:000002">
    <property type="entry name" value="Carbamoyl-phosphate synthase large chain"/>
    <property type="match status" value="1"/>
</dbReference>
<dbReference type="InterPro" id="IPR036897">
    <property type="entry name" value="CarbamoylP_synth_lsu_oligo_sf"/>
</dbReference>
<dbReference type="CDD" id="cd10719">
    <property type="entry name" value="DnaJ_zf"/>
    <property type="match status" value="1"/>
</dbReference>
<comment type="similarity">
    <text evidence="6">Belongs to the GrpE family.</text>
</comment>
<dbReference type="CDD" id="cd02274">
    <property type="entry name" value="DHDPR_N"/>
    <property type="match status" value="1"/>
</dbReference>
<evidence type="ECO:0000313" key="50">
    <source>
        <dbReference type="Proteomes" id="UP000601435"/>
    </source>
</evidence>
<name>A0A813C0Q0_9DINO</name>
<dbReference type="InterPro" id="IPR033937">
    <property type="entry name" value="MGS_CPS_CarB"/>
</dbReference>
<dbReference type="Gene3D" id="3.90.20.20">
    <property type="match status" value="1"/>
</dbReference>
<keyword evidence="32" id="KW-0143">Chaperone</keyword>
<dbReference type="EMBL" id="CAJNJA010082362">
    <property type="protein sequence ID" value="CAE7932356.1"/>
    <property type="molecule type" value="Genomic_DNA"/>
</dbReference>
<dbReference type="SUPFAM" id="SSF53067">
    <property type="entry name" value="Actin-like ATPase domain"/>
    <property type="match status" value="2"/>
</dbReference>
<dbReference type="GO" id="GO:0005524">
    <property type="term" value="F:ATP binding"/>
    <property type="evidence" value="ECO:0007669"/>
    <property type="project" value="UniProtKB-UniRule"/>
</dbReference>
<dbReference type="SUPFAM" id="SSF51064">
    <property type="entry name" value="Head domain of nucleotide exchange factor GrpE"/>
    <property type="match status" value="1"/>
</dbReference>
<dbReference type="GO" id="GO:0003677">
    <property type="term" value="F:DNA binding"/>
    <property type="evidence" value="ECO:0007669"/>
    <property type="project" value="InterPro"/>
</dbReference>
<comment type="pathway">
    <text evidence="4">Pyrimidine metabolism; UMP biosynthesis via de novo pathway; (S)-dihydroorotate from bicarbonate: step 1/3.</text>
</comment>
<evidence type="ECO:0000256" key="37">
    <source>
        <dbReference type="ARBA" id="ARBA00044334"/>
    </source>
</evidence>
<dbReference type="FunFam" id="3.30.420.40:FF:000004">
    <property type="entry name" value="Molecular chaperone DnaK"/>
    <property type="match status" value="1"/>
</dbReference>
<comment type="cofactor">
    <cofactor evidence="1">
        <name>Mn(2+)</name>
        <dbReference type="ChEBI" id="CHEBI:29035"/>
    </cofactor>
</comment>
<dbReference type="SMART" id="SM01096">
    <property type="entry name" value="CPSase_L_D3"/>
    <property type="match status" value="1"/>
</dbReference>
<dbReference type="PROSITE" id="PS00329">
    <property type="entry name" value="HSP70_2"/>
    <property type="match status" value="1"/>
</dbReference>
<dbReference type="InterPro" id="IPR013805">
    <property type="entry name" value="GrpE_CC"/>
</dbReference>
<dbReference type="GO" id="GO:0051087">
    <property type="term" value="F:protein-folding chaperone binding"/>
    <property type="evidence" value="ECO:0007669"/>
    <property type="project" value="InterPro"/>
</dbReference>
<dbReference type="SMART" id="SM00851">
    <property type="entry name" value="MGS"/>
    <property type="match status" value="1"/>
</dbReference>
<evidence type="ECO:0000256" key="14">
    <source>
        <dbReference type="ARBA" id="ARBA00022705"/>
    </source>
</evidence>
<dbReference type="GO" id="GO:0006355">
    <property type="term" value="P:regulation of DNA-templated transcription"/>
    <property type="evidence" value="ECO:0007669"/>
    <property type="project" value="InterPro"/>
</dbReference>
<evidence type="ECO:0000256" key="19">
    <source>
        <dbReference type="ARBA" id="ARBA00022833"/>
    </source>
</evidence>
<dbReference type="HAMAP" id="MF_01210_B">
    <property type="entry name" value="CPSase_L_chain_B"/>
    <property type="match status" value="1"/>
</dbReference>
<evidence type="ECO:0000256" key="34">
    <source>
        <dbReference type="ARBA" id="ARBA00044063"/>
    </source>
</evidence>
<dbReference type="InterPro" id="IPR023120">
    <property type="entry name" value="WHTH_transcript_rep_HrcA_IDD"/>
</dbReference>
<dbReference type="InterPro" id="IPR036388">
    <property type="entry name" value="WH-like_DNA-bd_sf"/>
</dbReference>
<dbReference type="FunFam" id="1.10.287.110:FF:000034">
    <property type="entry name" value="Chaperone protein DnaJ"/>
    <property type="match status" value="1"/>
</dbReference>
<dbReference type="PROSITE" id="PS51855">
    <property type="entry name" value="MGS"/>
    <property type="match status" value="1"/>
</dbReference>
<keyword evidence="17 41" id="KW-0547">Nucleotide-binding</keyword>
<feature type="region of interest" description="Disordered" evidence="44">
    <location>
        <begin position="348"/>
        <end position="386"/>
    </location>
</feature>